<keyword evidence="9" id="KW-1185">Reference proteome</keyword>
<dbReference type="PROSITE" id="PS01036">
    <property type="entry name" value="HSP70_3"/>
    <property type="match status" value="1"/>
</dbReference>
<protein>
    <submittedName>
        <fullName evidence="8">Hsp70 family protein</fullName>
    </submittedName>
</protein>
<evidence type="ECO:0000256" key="3">
    <source>
        <dbReference type="ARBA" id="ARBA00022840"/>
    </source>
</evidence>
<keyword evidence="4" id="KW-0346">Stress response</keyword>
<evidence type="ECO:0000256" key="2">
    <source>
        <dbReference type="ARBA" id="ARBA00022741"/>
    </source>
</evidence>
<feature type="region of interest" description="Disordered" evidence="6">
    <location>
        <begin position="416"/>
        <end position="456"/>
    </location>
</feature>
<evidence type="ECO:0000256" key="6">
    <source>
        <dbReference type="SAM" id="MobiDB-lite"/>
    </source>
</evidence>
<evidence type="ECO:0000256" key="4">
    <source>
        <dbReference type="ARBA" id="ARBA00023016"/>
    </source>
</evidence>
<feature type="transmembrane region" description="Helical" evidence="7">
    <location>
        <begin position="388"/>
        <end position="408"/>
    </location>
</feature>
<sequence length="535" mass="54798">MSADAYRLGVDFGTSSTVAVLSRPGVPAEPVLFDGSPLLPSAVCADASGALLAGRDALQAALATPERFEPHPKRRIDEGTVFLGADVPVVDLLAAVFARVAADVRQIAGGLPGRTVVTCPASWGPARRQVLSAAASSAGLTGVALVSEPVAAAAYLLAVAGERVPEGAPVLVYDLGAGTFDATLVVPRTSGFDVLATRGLDDAGGLDIDAAVVAALDPGGSPEWRRLREPATAGERRAARQLWDGVRLAKESLGRLSSTFLHVPLVDTEVPLGREQLDELARPVVERTVEAARAVLDGQGVRAGDLGAVLLVGGGSRLPLVATVLRRAFGVDPVIIEQPELIVAKGAVLAVGEPDPEVPAPPALAPTVDVSAPPLAPTEVVTARRRRLVLVGAVAAAVVAAGGAFAWWSATDRDTPGALPTPSTSASSPSPTPSASASGTSVSPTPTSAPTKPAAYDERTTALGWLDMTLDGTIRAGYCTAFDSADGRRYEIKGADPEVSVPSGVTRVWIAGFVDPEGTGCGGREPLWVTEIRRL</sequence>
<keyword evidence="3" id="KW-0067">ATP-binding</keyword>
<dbReference type="Proteomes" id="UP001589867">
    <property type="component" value="Unassembled WGS sequence"/>
</dbReference>
<organism evidence="8 9">
    <name type="scientific">Phytohabitans kaempferiae</name>
    <dbReference type="NCBI Taxonomy" id="1620943"/>
    <lineage>
        <taxon>Bacteria</taxon>
        <taxon>Bacillati</taxon>
        <taxon>Actinomycetota</taxon>
        <taxon>Actinomycetes</taxon>
        <taxon>Micromonosporales</taxon>
        <taxon>Micromonosporaceae</taxon>
    </lineage>
</organism>
<reference evidence="8 9" key="1">
    <citation type="submission" date="2024-09" db="EMBL/GenBank/DDBJ databases">
        <authorList>
            <person name="Sun Q."/>
            <person name="Mori K."/>
        </authorList>
    </citation>
    <scope>NUCLEOTIDE SEQUENCE [LARGE SCALE GENOMIC DNA]</scope>
    <source>
        <strain evidence="8 9">TBRC 3947</strain>
    </source>
</reference>
<dbReference type="InterPro" id="IPR018181">
    <property type="entry name" value="Heat_shock_70_CS"/>
</dbReference>
<dbReference type="InterPro" id="IPR013126">
    <property type="entry name" value="Hsp_70_fam"/>
</dbReference>
<dbReference type="InterPro" id="IPR043129">
    <property type="entry name" value="ATPase_NBD"/>
</dbReference>
<evidence type="ECO:0000313" key="8">
    <source>
        <dbReference type="EMBL" id="MFC0526089.1"/>
    </source>
</evidence>
<name>A0ABV6LUK1_9ACTN</name>
<evidence type="ECO:0000313" key="9">
    <source>
        <dbReference type="Proteomes" id="UP001589867"/>
    </source>
</evidence>
<evidence type="ECO:0000256" key="1">
    <source>
        <dbReference type="ARBA" id="ARBA00007381"/>
    </source>
</evidence>
<dbReference type="RefSeq" id="WP_377243383.1">
    <property type="nucleotide sequence ID" value="NZ_JBHLUH010000001.1"/>
</dbReference>
<keyword evidence="7" id="KW-0472">Membrane</keyword>
<dbReference type="Gene3D" id="3.30.420.40">
    <property type="match status" value="2"/>
</dbReference>
<keyword evidence="7" id="KW-1133">Transmembrane helix</keyword>
<comment type="caution">
    <text evidence="8">The sequence shown here is derived from an EMBL/GenBank/DDBJ whole genome shotgun (WGS) entry which is preliminary data.</text>
</comment>
<dbReference type="PRINTS" id="PR00301">
    <property type="entry name" value="HEATSHOCK70"/>
</dbReference>
<keyword evidence="2" id="KW-0547">Nucleotide-binding</keyword>
<dbReference type="PANTHER" id="PTHR42749:SF1">
    <property type="entry name" value="CELL SHAPE-DETERMINING PROTEIN MREB"/>
    <property type="match status" value="1"/>
</dbReference>
<comment type="similarity">
    <text evidence="1">Belongs to the heat shock protein 70 family.</text>
</comment>
<feature type="compositionally biased region" description="Low complexity" evidence="6">
    <location>
        <begin position="416"/>
        <end position="454"/>
    </location>
</feature>
<dbReference type="EMBL" id="JBHLUH010000001">
    <property type="protein sequence ID" value="MFC0526089.1"/>
    <property type="molecule type" value="Genomic_DNA"/>
</dbReference>
<dbReference type="PANTHER" id="PTHR42749">
    <property type="entry name" value="CELL SHAPE-DETERMINING PROTEIN MREB"/>
    <property type="match status" value="1"/>
</dbReference>
<gene>
    <name evidence="8" type="ORF">ACFFIA_00210</name>
</gene>
<dbReference type="Gene3D" id="3.90.640.10">
    <property type="entry name" value="Actin, Chain A, domain 4"/>
    <property type="match status" value="1"/>
</dbReference>
<keyword evidence="7" id="KW-0812">Transmembrane</keyword>
<dbReference type="Pfam" id="PF00012">
    <property type="entry name" value="HSP70"/>
    <property type="match status" value="1"/>
</dbReference>
<evidence type="ECO:0000256" key="5">
    <source>
        <dbReference type="ARBA" id="ARBA00023186"/>
    </source>
</evidence>
<accession>A0ABV6LUK1</accession>
<dbReference type="SUPFAM" id="SSF53067">
    <property type="entry name" value="Actin-like ATPase domain"/>
    <property type="match status" value="2"/>
</dbReference>
<evidence type="ECO:0000256" key="7">
    <source>
        <dbReference type="SAM" id="Phobius"/>
    </source>
</evidence>
<proteinExistence type="inferred from homology"/>
<keyword evidence="5" id="KW-0143">Chaperone</keyword>